<dbReference type="RefSeq" id="WP_065319440.1">
    <property type="nucleotide sequence ID" value="NZ_CP017477.1"/>
</dbReference>
<comment type="caution">
    <text evidence="8">The sequence shown here is derived from an EMBL/GenBank/DDBJ whole genome shotgun (WGS) entry which is preliminary data.</text>
</comment>
<evidence type="ECO:0000256" key="4">
    <source>
        <dbReference type="ARBA" id="ARBA00023136"/>
    </source>
</evidence>
<reference evidence="9" key="1">
    <citation type="submission" date="2016-02" db="EMBL/GenBank/DDBJ databases">
        <authorList>
            <person name="Shin S.-K."/>
            <person name="Yi H."/>
            <person name="Kim E."/>
        </authorList>
    </citation>
    <scope>NUCLEOTIDE SEQUENCE [LARGE SCALE GENOMIC DNA]</scope>
    <source>
        <strain evidence="9">LPB0003</strain>
    </source>
</reference>
<dbReference type="InterPro" id="IPR033985">
    <property type="entry name" value="SusD-like_N"/>
</dbReference>
<dbReference type="Proteomes" id="UP000092584">
    <property type="component" value="Unassembled WGS sequence"/>
</dbReference>
<gene>
    <name evidence="8" type="ORF">LPB3_09805</name>
</gene>
<feature type="domain" description="SusD-like N-terminal" evidence="7">
    <location>
        <begin position="110"/>
        <end position="232"/>
    </location>
</feature>
<comment type="similarity">
    <text evidence="2">Belongs to the SusD family.</text>
</comment>
<dbReference type="InterPro" id="IPR011990">
    <property type="entry name" value="TPR-like_helical_dom_sf"/>
</dbReference>
<keyword evidence="9" id="KW-1185">Reference proteome</keyword>
<dbReference type="Gene3D" id="1.25.40.390">
    <property type="match status" value="1"/>
</dbReference>
<dbReference type="OrthoDB" id="5694214at2"/>
<keyword evidence="4" id="KW-0472">Membrane</keyword>
<comment type="subcellular location">
    <subcellularLocation>
        <location evidence="1">Cell outer membrane</location>
    </subcellularLocation>
</comment>
<evidence type="ECO:0000259" key="6">
    <source>
        <dbReference type="Pfam" id="PF07980"/>
    </source>
</evidence>
<dbReference type="STRING" id="1774273.LPB03_09795"/>
<proteinExistence type="inferred from homology"/>
<dbReference type="KEGG" id="pob:LPB03_09795"/>
<evidence type="ECO:0000313" key="8">
    <source>
        <dbReference type="EMBL" id="OBY62453.1"/>
    </source>
</evidence>
<keyword evidence="5" id="KW-0998">Cell outer membrane</keyword>
<organism evidence="8 9">
    <name type="scientific">Polaribacter vadi</name>
    <dbReference type="NCBI Taxonomy" id="1774273"/>
    <lineage>
        <taxon>Bacteria</taxon>
        <taxon>Pseudomonadati</taxon>
        <taxon>Bacteroidota</taxon>
        <taxon>Flavobacteriia</taxon>
        <taxon>Flavobacteriales</taxon>
        <taxon>Flavobacteriaceae</taxon>
    </lineage>
</organism>
<evidence type="ECO:0000259" key="7">
    <source>
        <dbReference type="Pfam" id="PF14322"/>
    </source>
</evidence>
<evidence type="ECO:0000256" key="5">
    <source>
        <dbReference type="ARBA" id="ARBA00023237"/>
    </source>
</evidence>
<keyword evidence="3" id="KW-0732">Signal</keyword>
<feature type="domain" description="RagB/SusD" evidence="6">
    <location>
        <begin position="274"/>
        <end position="532"/>
    </location>
</feature>
<name>A0A1B8TRZ3_9FLAO</name>
<protein>
    <recommendedName>
        <fullName evidence="10">Carbohydrate-binding protein SusD</fullName>
    </recommendedName>
</protein>
<dbReference type="AlphaFoldDB" id="A0A1B8TRZ3"/>
<dbReference type="EMBL" id="LSFM01000023">
    <property type="protein sequence ID" value="OBY62453.1"/>
    <property type="molecule type" value="Genomic_DNA"/>
</dbReference>
<evidence type="ECO:0008006" key="10">
    <source>
        <dbReference type="Google" id="ProtNLM"/>
    </source>
</evidence>
<dbReference type="Pfam" id="PF14322">
    <property type="entry name" value="SusD-like_3"/>
    <property type="match status" value="1"/>
</dbReference>
<dbReference type="GO" id="GO:0009279">
    <property type="term" value="C:cell outer membrane"/>
    <property type="evidence" value="ECO:0007669"/>
    <property type="project" value="UniProtKB-SubCell"/>
</dbReference>
<evidence type="ECO:0000313" key="9">
    <source>
        <dbReference type="Proteomes" id="UP000092584"/>
    </source>
</evidence>
<accession>A0A1B8TRZ3</accession>
<sequence length="532" mass="59524">MKNLKIYLAIISLTFLINACDSDIIDLTERDRLPTDIAVASLQGLETSMLAVYERARSLHENNEISLYKQCGTDIVTSGTNMVDVNAGGMFGMMEYGNGFDALSGSLEDIFNGLYLSLDRCNTVIAFGDNFQPNNSSEQERKDKIIGEAYALRSFLYLQLAERWENAVITELAESVDDIVFTAELSSRAELLQQIVADASAAIPLLKTRLENGDVGVPSVEFANLVLAKAYLWQEDWGAAAAAAEQVMNNGLQLQPLDAIFGLDGGKTGEENNPEIIFSWVFNQADQNRPQRTVQMYVPLYDRVPGVARTLEQGGRPWSRLSPSKYYWTLFENEDGRLGAWHKSEWTIDDPDNIDTSLSGGSTLQAGDVLTVDHPYFQDWASNEREARYLEPTTTKTWEDGTYGRLASEAQGFRNIIVNRLSEAYIIAAEAYFRSNNTGAALKALNALRERAYGNSTGNFTTINLENIIEEHARELGHEGHRWAFLNRLGILRERVRLHNPSASTNIQDKHVRWPIPQNFVDQLGVQQNSGW</sequence>
<dbReference type="SUPFAM" id="SSF48452">
    <property type="entry name" value="TPR-like"/>
    <property type="match status" value="1"/>
</dbReference>
<dbReference type="InterPro" id="IPR012944">
    <property type="entry name" value="SusD_RagB_dom"/>
</dbReference>
<dbReference type="Pfam" id="PF07980">
    <property type="entry name" value="SusD_RagB"/>
    <property type="match status" value="1"/>
</dbReference>
<evidence type="ECO:0000256" key="1">
    <source>
        <dbReference type="ARBA" id="ARBA00004442"/>
    </source>
</evidence>
<evidence type="ECO:0000256" key="3">
    <source>
        <dbReference type="ARBA" id="ARBA00022729"/>
    </source>
</evidence>
<evidence type="ECO:0000256" key="2">
    <source>
        <dbReference type="ARBA" id="ARBA00006275"/>
    </source>
</evidence>